<sequence length="216" mass="23320">MNIPVSQALSLLHRCSTAVLASHSQAVPGYPFATVLPFAPGPDHSPWFLMSSLAEHCRNAQADPRVSLLLQTPTGEVLQQARMTLVGELQAQVPDAALQARLLRYCPDFEQYLALGDFSFYRLSLRALRFIGGFGQMGWVQPEAWQATARLELATEASLLPGLVPPGEQVTVLGADSYGVDYLAHGQRQRLDFGAAVPAGQLLARARAALAAGELR</sequence>
<keyword evidence="3" id="KW-1185">Reference proteome</keyword>
<accession>A0ABT5IV53</accession>
<dbReference type="SUPFAM" id="SSF50475">
    <property type="entry name" value="FMN-binding split barrel"/>
    <property type="match status" value="1"/>
</dbReference>
<reference evidence="2 3" key="1">
    <citation type="submission" date="2023-01" db="EMBL/GenBank/DDBJ databases">
        <title>Novel species of the genus Vogesella isolated from rivers.</title>
        <authorList>
            <person name="Lu H."/>
        </authorList>
    </citation>
    <scope>NUCLEOTIDE SEQUENCE [LARGE SCALE GENOMIC DNA]</scope>
    <source>
        <strain evidence="2 3">DC21W</strain>
    </source>
</reference>
<dbReference type="InterPro" id="IPR055343">
    <property type="entry name" value="CREG_beta-barrel"/>
</dbReference>
<evidence type="ECO:0000259" key="1">
    <source>
        <dbReference type="Pfam" id="PF13883"/>
    </source>
</evidence>
<protein>
    <submittedName>
        <fullName evidence="2">Pyridoxamine 5'-phosphate oxidase family protein</fullName>
    </submittedName>
</protein>
<proteinExistence type="predicted"/>
<dbReference type="InterPro" id="IPR012349">
    <property type="entry name" value="Split_barrel_FMN-bd"/>
</dbReference>
<feature type="domain" description="CREG-like beta-barrel" evidence="1">
    <location>
        <begin position="7"/>
        <end position="145"/>
    </location>
</feature>
<dbReference type="EMBL" id="JAQQLF010000005">
    <property type="protein sequence ID" value="MDC7716453.1"/>
    <property type="molecule type" value="Genomic_DNA"/>
</dbReference>
<organism evidence="2 3">
    <name type="scientific">Vogesella aquatica</name>
    <dbReference type="NCBI Taxonomy" id="2984206"/>
    <lineage>
        <taxon>Bacteria</taxon>
        <taxon>Pseudomonadati</taxon>
        <taxon>Pseudomonadota</taxon>
        <taxon>Betaproteobacteria</taxon>
        <taxon>Neisseriales</taxon>
        <taxon>Chromobacteriaceae</taxon>
        <taxon>Vogesella</taxon>
    </lineage>
</organism>
<dbReference type="Gene3D" id="2.30.110.10">
    <property type="entry name" value="Electron Transport, Fmn-binding Protein, Chain A"/>
    <property type="match status" value="1"/>
</dbReference>
<dbReference type="Proteomes" id="UP001219956">
    <property type="component" value="Unassembled WGS sequence"/>
</dbReference>
<evidence type="ECO:0000313" key="3">
    <source>
        <dbReference type="Proteomes" id="UP001219956"/>
    </source>
</evidence>
<dbReference type="Pfam" id="PF13883">
    <property type="entry name" value="CREG_beta-barrel"/>
    <property type="match status" value="1"/>
</dbReference>
<dbReference type="PANTHER" id="PTHR13343">
    <property type="entry name" value="CREG1 PROTEIN"/>
    <property type="match status" value="1"/>
</dbReference>
<comment type="caution">
    <text evidence="2">The sequence shown here is derived from an EMBL/GenBank/DDBJ whole genome shotgun (WGS) entry which is preliminary data.</text>
</comment>
<evidence type="ECO:0000313" key="2">
    <source>
        <dbReference type="EMBL" id="MDC7716453.1"/>
    </source>
</evidence>
<gene>
    <name evidence="2" type="ORF">PQU95_04385</name>
</gene>
<name>A0ABT5IV53_9NEIS</name>
<dbReference type="PANTHER" id="PTHR13343:SF17">
    <property type="entry name" value="CELLULAR REPRESSOR OF E1A-STIMULATED GENES, ISOFORM A"/>
    <property type="match status" value="1"/>
</dbReference>
<dbReference type="RefSeq" id="WP_272750864.1">
    <property type="nucleotide sequence ID" value="NZ_JAQQLF010000005.1"/>
</dbReference>